<evidence type="ECO:0000313" key="15">
    <source>
        <dbReference type="Proteomes" id="UP001589748"/>
    </source>
</evidence>
<keyword evidence="15" id="KW-1185">Reference proteome</keyword>
<dbReference type="Gene3D" id="3.40.50.620">
    <property type="entry name" value="HUPs"/>
    <property type="match status" value="1"/>
</dbReference>
<dbReference type="Proteomes" id="UP001589748">
    <property type="component" value="Unassembled WGS sequence"/>
</dbReference>
<comment type="subcellular location">
    <subcellularLocation>
        <location evidence="12">Cytoplasm</location>
    </subcellularLocation>
</comment>
<keyword evidence="6 12" id="KW-0547">Nucleotide-binding</keyword>
<evidence type="ECO:0000256" key="11">
    <source>
        <dbReference type="ARBA" id="ARBA00047398"/>
    </source>
</evidence>
<dbReference type="InterPro" id="IPR032678">
    <property type="entry name" value="tRNA-synt_1_cat_dom"/>
</dbReference>
<evidence type="ECO:0000256" key="6">
    <source>
        <dbReference type="ARBA" id="ARBA00022741"/>
    </source>
</evidence>
<feature type="short sequence motif" description="'KMSKS' region" evidence="12">
    <location>
        <begin position="270"/>
        <end position="274"/>
    </location>
</feature>
<dbReference type="EC" id="6.1.1.16" evidence="12"/>
<feature type="short sequence motif" description="'HIGH' region" evidence="12">
    <location>
        <begin position="31"/>
        <end position="41"/>
    </location>
</feature>
<feature type="binding site" evidence="12">
    <location>
        <position position="29"/>
    </location>
    <ligand>
        <name>Zn(2+)</name>
        <dbReference type="ChEBI" id="CHEBI:29105"/>
    </ligand>
</feature>
<evidence type="ECO:0000259" key="13">
    <source>
        <dbReference type="SMART" id="SM00840"/>
    </source>
</evidence>
<keyword evidence="8 12" id="KW-0067">ATP-binding</keyword>
<protein>
    <recommendedName>
        <fullName evidence="12">Cysteine--tRNA ligase</fullName>
        <ecNumber evidence="12">6.1.1.16</ecNumber>
    </recommendedName>
    <alternativeName>
        <fullName evidence="12">Cysteinyl-tRNA synthetase</fullName>
        <shortName evidence="12">CysRS</shortName>
    </alternativeName>
</protein>
<dbReference type="Gene3D" id="1.20.120.1910">
    <property type="entry name" value="Cysteine-tRNA ligase, C-terminal anti-codon recognition domain"/>
    <property type="match status" value="1"/>
</dbReference>
<dbReference type="GO" id="GO:0004817">
    <property type="term" value="F:cysteine-tRNA ligase activity"/>
    <property type="evidence" value="ECO:0007669"/>
    <property type="project" value="UniProtKB-EC"/>
</dbReference>
<dbReference type="InterPro" id="IPR015273">
    <property type="entry name" value="Cys-tRNA-synt_Ia_DALR"/>
</dbReference>
<evidence type="ECO:0000313" key="14">
    <source>
        <dbReference type="EMBL" id="MFB9376001.1"/>
    </source>
</evidence>
<keyword evidence="3 12" id="KW-0963">Cytoplasm</keyword>
<evidence type="ECO:0000256" key="5">
    <source>
        <dbReference type="ARBA" id="ARBA00022723"/>
    </source>
</evidence>
<keyword evidence="7 12" id="KW-0862">Zinc</keyword>
<comment type="caution">
    <text evidence="14">The sequence shown here is derived from an EMBL/GenBank/DDBJ whole genome shotgun (WGS) entry which is preliminary data.</text>
</comment>
<evidence type="ECO:0000256" key="10">
    <source>
        <dbReference type="ARBA" id="ARBA00023146"/>
    </source>
</evidence>
<dbReference type="CDD" id="cd00672">
    <property type="entry name" value="CysRS_core"/>
    <property type="match status" value="1"/>
</dbReference>
<comment type="similarity">
    <text evidence="1 12">Belongs to the class-I aminoacyl-tRNA synthetase family.</text>
</comment>
<proteinExistence type="inferred from homology"/>
<reference evidence="14 15" key="1">
    <citation type="submission" date="2024-09" db="EMBL/GenBank/DDBJ databases">
        <authorList>
            <person name="Sun Q."/>
            <person name="Mori K."/>
        </authorList>
    </citation>
    <scope>NUCLEOTIDE SEQUENCE [LARGE SCALE GENOMIC DNA]</scope>
    <source>
        <strain evidence="14 15">TISTR 1856</strain>
    </source>
</reference>
<dbReference type="RefSeq" id="WP_380139548.1">
    <property type="nucleotide sequence ID" value="NZ_JBHLUI010000012.1"/>
</dbReference>
<evidence type="ECO:0000256" key="2">
    <source>
        <dbReference type="ARBA" id="ARBA00011245"/>
    </source>
</evidence>
<name>A0ABV5LPK3_9ACTN</name>
<dbReference type="InterPro" id="IPR015803">
    <property type="entry name" value="Cys-tRNA-ligase"/>
</dbReference>
<feature type="binding site" evidence="12">
    <location>
        <position position="214"/>
    </location>
    <ligand>
        <name>Zn(2+)</name>
        <dbReference type="ChEBI" id="CHEBI:29105"/>
    </ligand>
</feature>
<dbReference type="Pfam" id="PF23493">
    <property type="entry name" value="CysS_C"/>
    <property type="match status" value="1"/>
</dbReference>
<dbReference type="SUPFAM" id="SSF52374">
    <property type="entry name" value="Nucleotidylyl transferase"/>
    <property type="match status" value="1"/>
</dbReference>
<evidence type="ECO:0000256" key="3">
    <source>
        <dbReference type="ARBA" id="ARBA00022490"/>
    </source>
</evidence>
<evidence type="ECO:0000256" key="8">
    <source>
        <dbReference type="ARBA" id="ARBA00022840"/>
    </source>
</evidence>
<evidence type="ECO:0000256" key="9">
    <source>
        <dbReference type="ARBA" id="ARBA00022917"/>
    </source>
</evidence>
<dbReference type="Pfam" id="PF09190">
    <property type="entry name" value="DALR_2"/>
    <property type="match status" value="1"/>
</dbReference>
<dbReference type="SUPFAM" id="SSF47323">
    <property type="entry name" value="Anticodon-binding domain of a subclass of class I aminoacyl-tRNA synthetases"/>
    <property type="match status" value="1"/>
</dbReference>
<dbReference type="InterPro" id="IPR009080">
    <property type="entry name" value="tRNAsynth_Ia_anticodon-bd"/>
</dbReference>
<evidence type="ECO:0000256" key="7">
    <source>
        <dbReference type="ARBA" id="ARBA00022833"/>
    </source>
</evidence>
<dbReference type="InterPro" id="IPR024909">
    <property type="entry name" value="Cys-tRNA/MSH_ligase"/>
</dbReference>
<sequence>MTLRIYDSASGAVRDFTPRRPGSVGIYVCGATPQGAPHLGHVRAQVAFDVLRRWLLAGGLDVTMVRNVTDIDDKILTKAAEAGEEWWAHAYRFEREFAAAYAALGVLPATYEPRATGHVTEMVELIERLIGRGHAYPAADGSGDVYFDVRSWPAYGDLTHQSLDAMEPATDADPRGKRDPRDFALWKGAKADEPATASWPTPWGRGRPGWHLECSAMAGRYLGAEFDIHGGGLDLRFPHHENEQAQSRAAGDGFARYWMHNHFVTMAGEKMSKSLGNVLGIPVLLAEHRAVVLRYYLVAGHYRSHLEYSATSLVEAEAAYGRLEGFVRRAAERVGAHAPGPVPPAFATAMDDDLATPAALAVLHELVRHGNQALGGSDDGAIRDTLEQVRAGLGVLGLDPLDPQWSGGGGDQGAARGALDVLVRARLADRSAARAARDFATADAVREELKDAGIVIEDTPTGARWSLEGE</sequence>
<dbReference type="NCBIfam" id="TIGR00435">
    <property type="entry name" value="cysS"/>
    <property type="match status" value="1"/>
</dbReference>
<organism evidence="14 15">
    <name type="scientific">Kineococcus gynurae</name>
    <dbReference type="NCBI Taxonomy" id="452979"/>
    <lineage>
        <taxon>Bacteria</taxon>
        <taxon>Bacillati</taxon>
        <taxon>Actinomycetota</taxon>
        <taxon>Actinomycetes</taxon>
        <taxon>Kineosporiales</taxon>
        <taxon>Kineosporiaceae</taxon>
        <taxon>Kineococcus</taxon>
    </lineage>
</organism>
<evidence type="ECO:0000256" key="4">
    <source>
        <dbReference type="ARBA" id="ARBA00022598"/>
    </source>
</evidence>
<comment type="cofactor">
    <cofactor evidence="12">
        <name>Zn(2+)</name>
        <dbReference type="ChEBI" id="CHEBI:29105"/>
    </cofactor>
    <text evidence="12">Binds 1 zinc ion per subunit.</text>
</comment>
<dbReference type="SMART" id="SM00840">
    <property type="entry name" value="DALR_2"/>
    <property type="match status" value="1"/>
</dbReference>
<keyword evidence="10 12" id="KW-0030">Aminoacyl-tRNA synthetase</keyword>
<feature type="binding site" evidence="12">
    <location>
        <position position="273"/>
    </location>
    <ligand>
        <name>ATP</name>
        <dbReference type="ChEBI" id="CHEBI:30616"/>
    </ligand>
</feature>
<keyword evidence="9 12" id="KW-0648">Protein biosynthesis</keyword>
<dbReference type="PRINTS" id="PR00983">
    <property type="entry name" value="TRNASYNTHCYS"/>
</dbReference>
<dbReference type="InterPro" id="IPR056411">
    <property type="entry name" value="CysS_C"/>
</dbReference>
<feature type="domain" description="Cysteinyl-tRNA synthetase class Ia DALR" evidence="13">
    <location>
        <begin position="345"/>
        <end position="407"/>
    </location>
</feature>
<comment type="subunit">
    <text evidence="2 12">Monomer.</text>
</comment>
<accession>A0ABV5LPK3</accession>
<dbReference type="PANTHER" id="PTHR10890:SF30">
    <property type="entry name" value="CYSTEINE--TRNA LIGASE"/>
    <property type="match status" value="1"/>
</dbReference>
<dbReference type="PANTHER" id="PTHR10890">
    <property type="entry name" value="CYSTEINYL-TRNA SYNTHETASE"/>
    <property type="match status" value="1"/>
</dbReference>
<evidence type="ECO:0000256" key="1">
    <source>
        <dbReference type="ARBA" id="ARBA00005594"/>
    </source>
</evidence>
<feature type="binding site" evidence="12">
    <location>
        <position position="243"/>
    </location>
    <ligand>
        <name>Zn(2+)</name>
        <dbReference type="ChEBI" id="CHEBI:29105"/>
    </ligand>
</feature>
<evidence type="ECO:0000256" key="12">
    <source>
        <dbReference type="HAMAP-Rule" id="MF_00041"/>
    </source>
</evidence>
<dbReference type="InterPro" id="IPR014729">
    <property type="entry name" value="Rossmann-like_a/b/a_fold"/>
</dbReference>
<keyword evidence="4 12" id="KW-0436">Ligase</keyword>
<keyword evidence="5 12" id="KW-0479">Metal-binding</keyword>
<dbReference type="EMBL" id="JBHMDM010000001">
    <property type="protein sequence ID" value="MFB9376001.1"/>
    <property type="molecule type" value="Genomic_DNA"/>
</dbReference>
<gene>
    <name evidence="12 14" type="primary">cysS</name>
    <name evidence="14" type="ORF">ACFFVI_03370</name>
</gene>
<dbReference type="HAMAP" id="MF_00041">
    <property type="entry name" value="Cys_tRNA_synth"/>
    <property type="match status" value="1"/>
</dbReference>
<feature type="binding site" evidence="12">
    <location>
        <position position="239"/>
    </location>
    <ligand>
        <name>Zn(2+)</name>
        <dbReference type="ChEBI" id="CHEBI:29105"/>
    </ligand>
</feature>
<dbReference type="Pfam" id="PF01406">
    <property type="entry name" value="tRNA-synt_1e"/>
    <property type="match status" value="1"/>
</dbReference>
<comment type="catalytic activity">
    <reaction evidence="11 12">
        <text>tRNA(Cys) + L-cysteine + ATP = L-cysteinyl-tRNA(Cys) + AMP + diphosphate</text>
        <dbReference type="Rhea" id="RHEA:17773"/>
        <dbReference type="Rhea" id="RHEA-COMP:9661"/>
        <dbReference type="Rhea" id="RHEA-COMP:9679"/>
        <dbReference type="ChEBI" id="CHEBI:30616"/>
        <dbReference type="ChEBI" id="CHEBI:33019"/>
        <dbReference type="ChEBI" id="CHEBI:35235"/>
        <dbReference type="ChEBI" id="CHEBI:78442"/>
        <dbReference type="ChEBI" id="CHEBI:78517"/>
        <dbReference type="ChEBI" id="CHEBI:456215"/>
        <dbReference type="EC" id="6.1.1.16"/>
    </reaction>
</comment>